<sequence length="59" mass="6791">MEREQKKENIWNTPNALTLSRVIITFVTMYFIFADFDISYIIVAFVVGMITDTLDGQVA</sequence>
<evidence type="ECO:0000256" key="1">
    <source>
        <dbReference type="SAM" id="Phobius"/>
    </source>
</evidence>
<evidence type="ECO:0008006" key="3">
    <source>
        <dbReference type="Google" id="ProtNLM"/>
    </source>
</evidence>
<evidence type="ECO:0000313" key="2">
    <source>
        <dbReference type="EMBL" id="GAI08641.1"/>
    </source>
</evidence>
<keyword evidence="1" id="KW-0472">Membrane</keyword>
<dbReference type="AlphaFoldDB" id="X1LS54"/>
<feature type="transmembrane region" description="Helical" evidence="1">
    <location>
        <begin position="21"/>
        <end position="50"/>
    </location>
</feature>
<name>X1LS54_9ZZZZ</name>
<protein>
    <recommendedName>
        <fullName evidence="3">Major facilitator superfamily (MFS) profile domain-containing protein</fullName>
    </recommendedName>
</protein>
<dbReference type="Pfam" id="PF01066">
    <property type="entry name" value="CDP-OH_P_transf"/>
    <property type="match status" value="1"/>
</dbReference>
<keyword evidence="1" id="KW-1133">Transmembrane helix</keyword>
<proteinExistence type="predicted"/>
<gene>
    <name evidence="2" type="ORF">S06H3_17610</name>
</gene>
<dbReference type="InterPro" id="IPR000462">
    <property type="entry name" value="CDP-OH_P_trans"/>
</dbReference>
<accession>X1LS54</accession>
<reference evidence="2" key="1">
    <citation type="journal article" date="2014" name="Front. Microbiol.">
        <title>High frequency of phylogenetically diverse reductive dehalogenase-homologous genes in deep subseafloor sedimentary metagenomes.</title>
        <authorList>
            <person name="Kawai M."/>
            <person name="Futagami T."/>
            <person name="Toyoda A."/>
            <person name="Takaki Y."/>
            <person name="Nishi S."/>
            <person name="Hori S."/>
            <person name="Arai W."/>
            <person name="Tsubouchi T."/>
            <person name="Morono Y."/>
            <person name="Uchiyama I."/>
            <person name="Ito T."/>
            <person name="Fujiyama A."/>
            <person name="Inagaki F."/>
            <person name="Takami H."/>
        </authorList>
    </citation>
    <scope>NUCLEOTIDE SEQUENCE</scope>
    <source>
        <strain evidence="2">Expedition CK06-06</strain>
    </source>
</reference>
<organism evidence="2">
    <name type="scientific">marine sediment metagenome</name>
    <dbReference type="NCBI Taxonomy" id="412755"/>
    <lineage>
        <taxon>unclassified sequences</taxon>
        <taxon>metagenomes</taxon>
        <taxon>ecological metagenomes</taxon>
    </lineage>
</organism>
<dbReference type="Gene3D" id="1.20.120.1760">
    <property type="match status" value="1"/>
</dbReference>
<dbReference type="InterPro" id="IPR043130">
    <property type="entry name" value="CDP-OH_PTrfase_TM_dom"/>
</dbReference>
<dbReference type="GO" id="GO:0008654">
    <property type="term" value="P:phospholipid biosynthetic process"/>
    <property type="evidence" value="ECO:0007669"/>
    <property type="project" value="InterPro"/>
</dbReference>
<dbReference type="GO" id="GO:0016020">
    <property type="term" value="C:membrane"/>
    <property type="evidence" value="ECO:0007669"/>
    <property type="project" value="InterPro"/>
</dbReference>
<comment type="caution">
    <text evidence="2">The sequence shown here is derived from an EMBL/GenBank/DDBJ whole genome shotgun (WGS) entry which is preliminary data.</text>
</comment>
<feature type="non-terminal residue" evidence="2">
    <location>
        <position position="59"/>
    </location>
</feature>
<keyword evidence="1" id="KW-0812">Transmembrane</keyword>
<dbReference type="EMBL" id="BARV01008820">
    <property type="protein sequence ID" value="GAI08641.1"/>
    <property type="molecule type" value="Genomic_DNA"/>
</dbReference>
<dbReference type="GO" id="GO:0016780">
    <property type="term" value="F:phosphotransferase activity, for other substituted phosphate groups"/>
    <property type="evidence" value="ECO:0007669"/>
    <property type="project" value="InterPro"/>
</dbReference>